<evidence type="ECO:0000313" key="2">
    <source>
        <dbReference type="Proteomes" id="UP000799291"/>
    </source>
</evidence>
<name>A0A6G1IFF6_9PLEO</name>
<dbReference type="PANTHER" id="PTHR38119">
    <property type="entry name" value="BTB DOMAIN-CONTAINING PROTEIN-RELATED"/>
    <property type="match status" value="1"/>
</dbReference>
<feature type="non-terminal residue" evidence="1">
    <location>
        <position position="1"/>
    </location>
</feature>
<dbReference type="Proteomes" id="UP000799291">
    <property type="component" value="Unassembled WGS sequence"/>
</dbReference>
<evidence type="ECO:0000313" key="1">
    <source>
        <dbReference type="EMBL" id="KAF2676770.1"/>
    </source>
</evidence>
<dbReference type="OrthoDB" id="5280838at2759"/>
<proteinExistence type="predicted"/>
<organism evidence="1 2">
    <name type="scientific">Lentithecium fluviatile CBS 122367</name>
    <dbReference type="NCBI Taxonomy" id="1168545"/>
    <lineage>
        <taxon>Eukaryota</taxon>
        <taxon>Fungi</taxon>
        <taxon>Dikarya</taxon>
        <taxon>Ascomycota</taxon>
        <taxon>Pezizomycotina</taxon>
        <taxon>Dothideomycetes</taxon>
        <taxon>Pleosporomycetidae</taxon>
        <taxon>Pleosporales</taxon>
        <taxon>Massarineae</taxon>
        <taxon>Lentitheciaceae</taxon>
        <taxon>Lentithecium</taxon>
    </lineage>
</organism>
<accession>A0A6G1IFF6</accession>
<protein>
    <submittedName>
        <fullName evidence="1">Uncharacterized protein</fullName>
    </submittedName>
</protein>
<feature type="non-terminal residue" evidence="1">
    <location>
        <position position="268"/>
    </location>
</feature>
<dbReference type="EMBL" id="MU005630">
    <property type="protein sequence ID" value="KAF2676770.1"/>
    <property type="molecule type" value="Genomic_DNA"/>
</dbReference>
<sequence length="268" mass="30508">YTQIFGTFYNIPPRISTTSIGIALTQSESLVHLATTLGCLHLLRPALGNTLSQHRHSLFLAIKSDPARWIQLAISIQNHSIYTECLIHLIGAHPRWHPNWAVKRTALPVELRNLVKRKSREIEEARVEIERDLLLTSLPYGRRGAPLDPTERGQTETWIFVQVFRDQLAQQIDRLERSHDSLSWGMLFRGLRNGTLPCLETENVRRICQGTMHSDWRDLSEDLKKLKDYAGQLVGELAANELMIEPHAHGVGYLTCAKIGDEDVPWLA</sequence>
<reference evidence="1" key="1">
    <citation type="journal article" date="2020" name="Stud. Mycol.">
        <title>101 Dothideomycetes genomes: a test case for predicting lifestyles and emergence of pathogens.</title>
        <authorList>
            <person name="Haridas S."/>
            <person name="Albert R."/>
            <person name="Binder M."/>
            <person name="Bloem J."/>
            <person name="Labutti K."/>
            <person name="Salamov A."/>
            <person name="Andreopoulos B."/>
            <person name="Baker S."/>
            <person name="Barry K."/>
            <person name="Bills G."/>
            <person name="Bluhm B."/>
            <person name="Cannon C."/>
            <person name="Castanera R."/>
            <person name="Culley D."/>
            <person name="Daum C."/>
            <person name="Ezra D."/>
            <person name="Gonzalez J."/>
            <person name="Henrissat B."/>
            <person name="Kuo A."/>
            <person name="Liang C."/>
            <person name="Lipzen A."/>
            <person name="Lutzoni F."/>
            <person name="Magnuson J."/>
            <person name="Mondo S."/>
            <person name="Nolan M."/>
            <person name="Ohm R."/>
            <person name="Pangilinan J."/>
            <person name="Park H.-J."/>
            <person name="Ramirez L."/>
            <person name="Alfaro M."/>
            <person name="Sun H."/>
            <person name="Tritt A."/>
            <person name="Yoshinaga Y."/>
            <person name="Zwiers L.-H."/>
            <person name="Turgeon B."/>
            <person name="Goodwin S."/>
            <person name="Spatafora J."/>
            <person name="Crous P."/>
            <person name="Grigoriev I."/>
        </authorList>
    </citation>
    <scope>NUCLEOTIDE SEQUENCE</scope>
    <source>
        <strain evidence="1">CBS 122367</strain>
    </source>
</reference>
<keyword evidence="2" id="KW-1185">Reference proteome</keyword>
<dbReference type="PANTHER" id="PTHR38119:SF1">
    <property type="entry name" value="BTB DOMAIN-CONTAINING PROTEIN"/>
    <property type="match status" value="1"/>
</dbReference>
<dbReference type="AlphaFoldDB" id="A0A6G1IFF6"/>
<gene>
    <name evidence="1" type="ORF">K458DRAFT_275704</name>
</gene>